<evidence type="ECO:0000313" key="2">
    <source>
        <dbReference type="EMBL" id="OLP77339.1"/>
    </source>
</evidence>
<protein>
    <submittedName>
        <fullName evidence="2">Uncharacterized protein</fullName>
    </submittedName>
</protein>
<sequence length="531" mass="58646">MRSVQDLRLIHAGRSLAAVLLQTQRVLSPTGRDALRGQNVCLIARPASPAPAYLFSPQPFSAFVSRFDSHDHSHDVLRHLVRALQVPKEYGVHEVLSNALALKGLETVDDFAYTFPELPNLDSVQGNLSDSDMSDMGMEALYEVTSIRSDLSNLLQPRQWVVFAAYIFAMPVSGQPFRLELTKALASCLEVCQGNWKPAEVHSSEQGLLLFAFNGAPISWKKASIGDSLVWRGRRFNFAYETVELCAAQGDKLRLQTQGLLSKPKVPKKDLEACIVLLMWATNIIQEPISPLRLACGRPSCTASTGLDSRAVLTKECTGKPTLAFAENFRHPHYASIIAASAQQPEPMPWRKDLRPLGHPPKTVGSTRRSSPGKPDQHKTLATKDRTPPAVGDLAHVRLRLVEPEPFDCRASTSLSKPTLPKPRSLYQPAKSGMLGPSPPPVQALLASPEPAQKQYGGLKIKPKSLFGKRKKINKKQQPEDIKTKNANFKKHKIQYAPITAQKQSVGLKELDSEISYPEIAHFTDDLGCRR</sequence>
<evidence type="ECO:0000313" key="3">
    <source>
        <dbReference type="Proteomes" id="UP000186817"/>
    </source>
</evidence>
<evidence type="ECO:0000256" key="1">
    <source>
        <dbReference type="SAM" id="MobiDB-lite"/>
    </source>
</evidence>
<feature type="region of interest" description="Disordered" evidence="1">
    <location>
        <begin position="341"/>
        <end position="391"/>
    </location>
</feature>
<dbReference type="EMBL" id="LSRX01001787">
    <property type="protein sequence ID" value="OLP77339.1"/>
    <property type="molecule type" value="Genomic_DNA"/>
</dbReference>
<accession>A0A1Q9C330</accession>
<dbReference type="Proteomes" id="UP000186817">
    <property type="component" value="Unassembled WGS sequence"/>
</dbReference>
<organism evidence="2 3">
    <name type="scientific">Symbiodinium microadriaticum</name>
    <name type="common">Dinoflagellate</name>
    <name type="synonym">Zooxanthella microadriatica</name>
    <dbReference type="NCBI Taxonomy" id="2951"/>
    <lineage>
        <taxon>Eukaryota</taxon>
        <taxon>Sar</taxon>
        <taxon>Alveolata</taxon>
        <taxon>Dinophyceae</taxon>
        <taxon>Suessiales</taxon>
        <taxon>Symbiodiniaceae</taxon>
        <taxon>Symbiodinium</taxon>
    </lineage>
</organism>
<keyword evidence="3" id="KW-1185">Reference proteome</keyword>
<dbReference type="AlphaFoldDB" id="A0A1Q9C330"/>
<feature type="compositionally biased region" description="Basic and acidic residues" evidence="1">
    <location>
        <begin position="375"/>
        <end position="387"/>
    </location>
</feature>
<gene>
    <name evidence="2" type="ORF">AK812_SmicGene42607</name>
</gene>
<proteinExistence type="predicted"/>
<comment type="caution">
    <text evidence="2">The sequence shown here is derived from an EMBL/GenBank/DDBJ whole genome shotgun (WGS) entry which is preliminary data.</text>
</comment>
<reference evidence="2 3" key="1">
    <citation type="submission" date="2016-02" db="EMBL/GenBank/DDBJ databases">
        <title>Genome analysis of coral dinoflagellate symbionts highlights evolutionary adaptations to a symbiotic lifestyle.</title>
        <authorList>
            <person name="Aranda M."/>
            <person name="Li Y."/>
            <person name="Liew Y.J."/>
            <person name="Baumgarten S."/>
            <person name="Simakov O."/>
            <person name="Wilson M."/>
            <person name="Piel J."/>
            <person name="Ashoor H."/>
            <person name="Bougouffa S."/>
            <person name="Bajic V.B."/>
            <person name="Ryu T."/>
            <person name="Ravasi T."/>
            <person name="Bayer T."/>
            <person name="Micklem G."/>
            <person name="Kim H."/>
            <person name="Bhak J."/>
            <person name="Lajeunesse T.C."/>
            <person name="Voolstra C.R."/>
        </authorList>
    </citation>
    <scope>NUCLEOTIDE SEQUENCE [LARGE SCALE GENOMIC DNA]</scope>
    <source>
        <strain evidence="2 3">CCMP2467</strain>
    </source>
</reference>
<name>A0A1Q9C330_SYMMI</name>
<dbReference type="OrthoDB" id="468327at2759"/>